<name>A0ABM7GW54_CUTAC</name>
<keyword evidence="1" id="KW-0812">Transmembrane</keyword>
<dbReference type="Proteomes" id="UP000318594">
    <property type="component" value="Chromosome"/>
</dbReference>
<sequence length="58" mass="6235">MSDKMSQVFGWLAFALVLGACVVVMVAMRTTGWVQAGIMALALGVVIAVLGVYNRRYV</sequence>
<reference evidence="2 3" key="1">
    <citation type="submission" date="2019-06" db="EMBL/GenBank/DDBJ databases">
        <title>Complete genome sequence of Cutibacterium acnes subsp. acnes NBRC 107605.</title>
        <authorList>
            <person name="Miura T."/>
            <person name="Furukawa M."/>
            <person name="Shimamura M."/>
            <person name="Ohyama Y."/>
            <person name="Yamazoe A."/>
            <person name="Kawasaki H."/>
        </authorList>
    </citation>
    <scope>NUCLEOTIDE SEQUENCE [LARGE SCALE GENOMIC DNA]</scope>
    <source>
        <strain evidence="2 3">NBRC 107605</strain>
    </source>
</reference>
<protein>
    <submittedName>
        <fullName evidence="2">Uncharacterized protein</fullName>
    </submittedName>
</protein>
<proteinExistence type="predicted"/>
<keyword evidence="1" id="KW-1133">Transmembrane helix</keyword>
<evidence type="ECO:0000313" key="2">
    <source>
        <dbReference type="EMBL" id="BBK83470.1"/>
    </source>
</evidence>
<feature type="transmembrane region" description="Helical" evidence="1">
    <location>
        <begin position="33"/>
        <end position="53"/>
    </location>
</feature>
<organism evidence="2 3">
    <name type="scientific">Cutibacterium acnes subsp. acnes</name>
    <dbReference type="NCBI Taxonomy" id="1734925"/>
    <lineage>
        <taxon>Bacteria</taxon>
        <taxon>Bacillati</taxon>
        <taxon>Actinomycetota</taxon>
        <taxon>Actinomycetes</taxon>
        <taxon>Propionibacteriales</taxon>
        <taxon>Propionibacteriaceae</taxon>
        <taxon>Cutibacterium</taxon>
    </lineage>
</organism>
<keyword evidence="3" id="KW-1185">Reference proteome</keyword>
<feature type="transmembrane region" description="Helical" evidence="1">
    <location>
        <begin position="9"/>
        <end position="27"/>
    </location>
</feature>
<dbReference type="EMBL" id="AP019723">
    <property type="protein sequence ID" value="BBK83470.1"/>
    <property type="molecule type" value="Genomic_DNA"/>
</dbReference>
<accession>A0ABM7GW54</accession>
<evidence type="ECO:0000313" key="3">
    <source>
        <dbReference type="Proteomes" id="UP000318594"/>
    </source>
</evidence>
<keyword evidence="1" id="KW-0472">Membrane</keyword>
<evidence type="ECO:0000256" key="1">
    <source>
        <dbReference type="SAM" id="Phobius"/>
    </source>
</evidence>
<gene>
    <name evidence="2" type="ORF">CacPP4_00850</name>
</gene>
<dbReference type="InterPro" id="IPR054198">
    <property type="entry name" value="DUF6903"/>
</dbReference>
<dbReference type="Pfam" id="PF21844">
    <property type="entry name" value="DUF6903"/>
    <property type="match status" value="1"/>
</dbReference>
<dbReference type="PROSITE" id="PS51257">
    <property type="entry name" value="PROKAR_LIPOPROTEIN"/>
    <property type="match status" value="1"/>
</dbReference>